<evidence type="ECO:0000313" key="11">
    <source>
        <dbReference type="Proteomes" id="UP000053557"/>
    </source>
</evidence>
<dbReference type="GO" id="GO:0005829">
    <property type="term" value="C:cytosol"/>
    <property type="evidence" value="ECO:0007669"/>
    <property type="project" value="TreeGrafter"/>
</dbReference>
<dbReference type="GO" id="GO:0009102">
    <property type="term" value="P:biotin biosynthetic process"/>
    <property type="evidence" value="ECO:0007669"/>
    <property type="project" value="UniProtKB-UniRule"/>
</dbReference>
<proteinExistence type="inferred from homology"/>
<feature type="binding site" evidence="9">
    <location>
        <begin position="202"/>
        <end position="204"/>
    </location>
    <ligand>
        <name>ATP</name>
        <dbReference type="ChEBI" id="CHEBI:30616"/>
    </ligand>
</feature>
<keyword evidence="7 9" id="KW-0460">Magnesium</keyword>
<evidence type="ECO:0000256" key="2">
    <source>
        <dbReference type="ARBA" id="ARBA00022598"/>
    </source>
</evidence>
<gene>
    <name evidence="9" type="primary">bioD</name>
    <name evidence="10" type="ORF">ATW55_12630</name>
</gene>
<feature type="binding site" evidence="9">
    <location>
        <position position="41"/>
    </location>
    <ligand>
        <name>substrate</name>
    </ligand>
</feature>
<evidence type="ECO:0000256" key="8">
    <source>
        <dbReference type="ARBA" id="ARBA00047386"/>
    </source>
</evidence>
<evidence type="ECO:0000256" key="4">
    <source>
        <dbReference type="ARBA" id="ARBA00022741"/>
    </source>
</evidence>
<evidence type="ECO:0000256" key="3">
    <source>
        <dbReference type="ARBA" id="ARBA00022723"/>
    </source>
</evidence>
<comment type="subunit">
    <text evidence="9">Homodimer.</text>
</comment>
<comment type="catalytic activity">
    <reaction evidence="9">
        <text>(7R,8S)-7,8-diammoniononanoate + CO2 + ATP = (4R,5S)-dethiobiotin + ADP + phosphate + 3 H(+)</text>
        <dbReference type="Rhea" id="RHEA:15805"/>
        <dbReference type="ChEBI" id="CHEBI:15378"/>
        <dbReference type="ChEBI" id="CHEBI:16526"/>
        <dbReference type="ChEBI" id="CHEBI:30616"/>
        <dbReference type="ChEBI" id="CHEBI:43474"/>
        <dbReference type="ChEBI" id="CHEBI:149469"/>
        <dbReference type="ChEBI" id="CHEBI:149473"/>
        <dbReference type="ChEBI" id="CHEBI:456216"/>
        <dbReference type="EC" id="6.3.3.3"/>
    </reaction>
</comment>
<comment type="caution">
    <text evidence="10">The sequence shown here is derived from an EMBL/GenBank/DDBJ whole genome shotgun (WGS) entry which is preliminary data.</text>
</comment>
<keyword evidence="5 9" id="KW-0093">Biotin biosynthesis</keyword>
<keyword evidence="11" id="KW-1185">Reference proteome</keyword>
<dbReference type="Gene3D" id="3.40.50.300">
    <property type="entry name" value="P-loop containing nucleotide triphosphate hydrolases"/>
    <property type="match status" value="1"/>
</dbReference>
<comment type="pathway">
    <text evidence="9">Cofactor biosynthesis; biotin biosynthesis; biotin from 7,8-diaminononanoate: step 1/2.</text>
</comment>
<dbReference type="SUPFAM" id="SSF52540">
    <property type="entry name" value="P-loop containing nucleoside triphosphate hydrolases"/>
    <property type="match status" value="1"/>
</dbReference>
<feature type="binding site" evidence="9">
    <location>
        <position position="112"/>
    </location>
    <ligand>
        <name>Mg(2+)</name>
        <dbReference type="ChEBI" id="CHEBI:18420"/>
    </ligand>
</feature>
<keyword evidence="4 9" id="KW-0547">Nucleotide-binding</keyword>
<dbReference type="EC" id="6.3.3.3" evidence="9"/>
<feature type="binding site" evidence="9">
    <location>
        <position position="51"/>
    </location>
    <ligand>
        <name>Mg(2+)</name>
        <dbReference type="ChEBI" id="CHEBI:18420"/>
    </ligand>
</feature>
<evidence type="ECO:0000256" key="6">
    <source>
        <dbReference type="ARBA" id="ARBA00022840"/>
    </source>
</evidence>
<feature type="binding site" evidence="9">
    <location>
        <begin position="112"/>
        <end position="115"/>
    </location>
    <ligand>
        <name>ATP</name>
        <dbReference type="ChEBI" id="CHEBI:30616"/>
    </ligand>
</feature>
<keyword evidence="2 9" id="KW-0436">Ligase</keyword>
<dbReference type="Pfam" id="PF13500">
    <property type="entry name" value="AAA_26"/>
    <property type="match status" value="1"/>
</dbReference>
<dbReference type="NCBIfam" id="TIGR00347">
    <property type="entry name" value="bioD"/>
    <property type="match status" value="1"/>
</dbReference>
<dbReference type="PIRSF" id="PIRSF006755">
    <property type="entry name" value="DTB_synth"/>
    <property type="match status" value="1"/>
</dbReference>
<dbReference type="EMBL" id="LPVJ01000006">
    <property type="protein sequence ID" value="KUO97147.1"/>
    <property type="molecule type" value="Genomic_DNA"/>
</dbReference>
<evidence type="ECO:0000256" key="7">
    <source>
        <dbReference type="ARBA" id="ARBA00022842"/>
    </source>
</evidence>
<keyword evidence="3 9" id="KW-0479">Metal-binding</keyword>
<dbReference type="GO" id="GO:0000287">
    <property type="term" value="F:magnesium ion binding"/>
    <property type="evidence" value="ECO:0007669"/>
    <property type="project" value="UniProtKB-UniRule"/>
</dbReference>
<dbReference type="OrthoDB" id="9808302at2"/>
<feature type="binding site" evidence="9">
    <location>
        <position position="16"/>
    </location>
    <ligand>
        <name>Mg(2+)</name>
        <dbReference type="ChEBI" id="CHEBI:18420"/>
    </ligand>
</feature>
<evidence type="ECO:0000256" key="9">
    <source>
        <dbReference type="HAMAP-Rule" id="MF_00336"/>
    </source>
</evidence>
<dbReference type="InterPro" id="IPR004472">
    <property type="entry name" value="DTB_synth_BioD"/>
</dbReference>
<dbReference type="CDD" id="cd03109">
    <property type="entry name" value="DTBS"/>
    <property type="match status" value="1"/>
</dbReference>
<dbReference type="Proteomes" id="UP000053557">
    <property type="component" value="Unassembled WGS sequence"/>
</dbReference>
<protein>
    <recommendedName>
        <fullName evidence="9">ATP-dependent dethiobiotin synthetase BioD</fullName>
        <ecNumber evidence="9">6.3.3.3</ecNumber>
    </recommendedName>
    <alternativeName>
        <fullName evidence="9">DTB synthetase</fullName>
        <shortName evidence="9">DTBS</shortName>
    </alternativeName>
    <alternativeName>
        <fullName evidence="9">Dethiobiotin synthase</fullName>
    </alternativeName>
</protein>
<reference evidence="10 11" key="1">
    <citation type="submission" date="2015-12" db="EMBL/GenBank/DDBJ databases">
        <title>Draft genome sequence of Acidibacillus ferrooxidans ITV001, isolated from a chalcopyrite acid mine drainage site in Brazil.</title>
        <authorList>
            <person name="Dall'Agnol H."/>
            <person name="Nancucheo I."/>
            <person name="Johnson B."/>
            <person name="Oliveira R."/>
            <person name="Leite L."/>
            <person name="Pylro V."/>
            <person name="Nunes G.L."/>
            <person name="Tzotzos G."/>
            <person name="Fernandes G.R."/>
            <person name="Dutra J."/>
            <person name="Orellana S.C."/>
            <person name="Oliveira G."/>
        </authorList>
    </citation>
    <scope>NUCLEOTIDE SEQUENCE [LARGE SCALE GENOMIC DNA]</scope>
    <source>
        <strain evidence="11">ITV01</strain>
    </source>
</reference>
<feature type="active site" evidence="9">
    <location>
        <position position="37"/>
    </location>
</feature>
<dbReference type="GO" id="GO:0005524">
    <property type="term" value="F:ATP binding"/>
    <property type="evidence" value="ECO:0007669"/>
    <property type="project" value="UniProtKB-UniRule"/>
</dbReference>
<comment type="similarity">
    <text evidence="9">Belongs to the dethiobiotin synthetase family.</text>
</comment>
<evidence type="ECO:0000256" key="1">
    <source>
        <dbReference type="ARBA" id="ARBA00022490"/>
    </source>
</evidence>
<dbReference type="GO" id="GO:0004141">
    <property type="term" value="F:dethiobiotin synthase activity"/>
    <property type="evidence" value="ECO:0007669"/>
    <property type="project" value="UniProtKB-UniRule"/>
</dbReference>
<feature type="binding site" evidence="9">
    <location>
        <position position="51"/>
    </location>
    <ligand>
        <name>ATP</name>
        <dbReference type="ChEBI" id="CHEBI:30616"/>
    </ligand>
</feature>
<dbReference type="PANTHER" id="PTHR43210:SF2">
    <property type="entry name" value="ATP-DEPENDENT DETHIOBIOTIN SYNTHETASE BIOD 2"/>
    <property type="match status" value="1"/>
</dbReference>
<comment type="function">
    <text evidence="9">Catalyzes a mechanistically unusual reaction, the ATP-dependent insertion of CO2 between the N7 and N8 nitrogen atoms of 7,8-diaminopelargonic acid (DAPA, also called 7,8-diammoniononanoate) to form a ureido ring.</text>
</comment>
<dbReference type="HAMAP" id="MF_00336">
    <property type="entry name" value="BioD"/>
    <property type="match status" value="1"/>
</dbReference>
<evidence type="ECO:0000256" key="5">
    <source>
        <dbReference type="ARBA" id="ARBA00022756"/>
    </source>
</evidence>
<sequence length="233" mass="24838">MSVLLVTATDTEVGKTVVTGLLGRILREQGMDIGLYKPLQSGHALHHPEGDVMRLRAASGLSDLPEQMCCRAIEEPLAPGLALARAGVDLRREELLAHARTYLMTHANTIVEGAGGLLAPLLDDFTVCDLACELRARMLVVARAGLGTVNHTALTVAYARARGIDVVGVVVSGMPEDEADLAWANLPMIEQYAKCPVVAVIPHLEPLDLSRAADALLSQWNPAVAFEQTALHG</sequence>
<dbReference type="InterPro" id="IPR027417">
    <property type="entry name" value="P-loop_NTPase"/>
</dbReference>
<dbReference type="UniPathway" id="UPA00078">
    <property type="reaction ID" value="UER00161"/>
</dbReference>
<comment type="catalytic activity">
    <reaction evidence="8">
        <text>(7R,8S)-8-amino-7-(carboxyamino)nonanoate + ATP = (4R,5S)-dethiobiotin + ADP + phosphate + H(+)</text>
        <dbReference type="Rhea" id="RHEA:63684"/>
        <dbReference type="ChEBI" id="CHEBI:15378"/>
        <dbReference type="ChEBI" id="CHEBI:30616"/>
        <dbReference type="ChEBI" id="CHEBI:43474"/>
        <dbReference type="ChEBI" id="CHEBI:149470"/>
        <dbReference type="ChEBI" id="CHEBI:149473"/>
        <dbReference type="ChEBI" id="CHEBI:456216"/>
    </reaction>
</comment>
<comment type="cofactor">
    <cofactor evidence="9">
        <name>Mg(2+)</name>
        <dbReference type="ChEBI" id="CHEBI:18420"/>
    </cofactor>
</comment>
<comment type="caution">
    <text evidence="9">Lacks conserved residue(s) required for the propagation of feature annotation.</text>
</comment>
<dbReference type="AlphaFoldDB" id="A0A101XT85"/>
<organism evidence="10 11">
    <name type="scientific">Ferroacidibacillus organovorans</name>
    <dbReference type="NCBI Taxonomy" id="1765683"/>
    <lineage>
        <taxon>Bacteria</taxon>
        <taxon>Bacillati</taxon>
        <taxon>Bacillota</taxon>
        <taxon>Bacilli</taxon>
        <taxon>Bacillales</taxon>
        <taxon>Alicyclobacillaceae</taxon>
        <taxon>Ferroacidibacillus</taxon>
    </lineage>
</organism>
<feature type="binding site" evidence="9">
    <location>
        <begin position="12"/>
        <end position="17"/>
    </location>
    <ligand>
        <name>ATP</name>
        <dbReference type="ChEBI" id="CHEBI:30616"/>
    </ligand>
</feature>
<dbReference type="RefSeq" id="WP_067711697.1">
    <property type="nucleotide sequence ID" value="NZ_LPVJ01000006.1"/>
</dbReference>
<keyword evidence="6 9" id="KW-0067">ATP-binding</keyword>
<accession>A0A101XT85</accession>
<name>A0A101XT85_9BACL</name>
<dbReference type="PANTHER" id="PTHR43210">
    <property type="entry name" value="DETHIOBIOTIN SYNTHETASE"/>
    <property type="match status" value="1"/>
</dbReference>
<comment type="subcellular location">
    <subcellularLocation>
        <location evidence="9">Cytoplasm</location>
    </subcellularLocation>
</comment>
<keyword evidence="1 9" id="KW-0963">Cytoplasm</keyword>
<evidence type="ECO:0000313" key="10">
    <source>
        <dbReference type="EMBL" id="KUO97147.1"/>
    </source>
</evidence>